<protein>
    <recommendedName>
        <fullName evidence="2">C2H2-type domain-containing protein</fullName>
    </recommendedName>
</protein>
<dbReference type="GO" id="GO:0008270">
    <property type="term" value="F:zinc ion binding"/>
    <property type="evidence" value="ECO:0007669"/>
    <property type="project" value="UniProtKB-KW"/>
</dbReference>
<dbReference type="Pfam" id="PF00096">
    <property type="entry name" value="zf-C2H2"/>
    <property type="match status" value="1"/>
</dbReference>
<dbReference type="SUPFAM" id="SSF57667">
    <property type="entry name" value="beta-beta-alpha zinc fingers"/>
    <property type="match status" value="1"/>
</dbReference>
<sequence>MPYYSRGFFQPTKHRTNEFDLLPSSGPGSFPCPRCGKCYRWKRNMVTHYSMGCDQKRLFQCQFCPHSSKQKSHLRVHVKAVHKDMNFLWC</sequence>
<keyword evidence="1" id="KW-0479">Metal-binding</keyword>
<dbReference type="InterPro" id="IPR036236">
    <property type="entry name" value="Znf_C2H2_sf"/>
</dbReference>
<dbReference type="AlphaFoldDB" id="A0A7R9FJS8"/>
<dbReference type="SMART" id="SM00355">
    <property type="entry name" value="ZnF_C2H2"/>
    <property type="match status" value="2"/>
</dbReference>
<evidence type="ECO:0000259" key="2">
    <source>
        <dbReference type="PROSITE" id="PS50157"/>
    </source>
</evidence>
<gene>
    <name evidence="3" type="ORF">TTEB3V08_LOCUS2943</name>
</gene>
<feature type="domain" description="C2H2-type" evidence="2">
    <location>
        <begin position="59"/>
        <end position="87"/>
    </location>
</feature>
<organism evidence="3">
    <name type="scientific">Timema tahoe</name>
    <dbReference type="NCBI Taxonomy" id="61484"/>
    <lineage>
        <taxon>Eukaryota</taxon>
        <taxon>Metazoa</taxon>
        <taxon>Ecdysozoa</taxon>
        <taxon>Arthropoda</taxon>
        <taxon>Hexapoda</taxon>
        <taxon>Insecta</taxon>
        <taxon>Pterygota</taxon>
        <taxon>Neoptera</taxon>
        <taxon>Polyneoptera</taxon>
        <taxon>Phasmatodea</taxon>
        <taxon>Timematodea</taxon>
        <taxon>Timematoidea</taxon>
        <taxon>Timematidae</taxon>
        <taxon>Timema</taxon>
    </lineage>
</organism>
<reference evidence="3" key="1">
    <citation type="submission" date="2020-11" db="EMBL/GenBank/DDBJ databases">
        <authorList>
            <person name="Tran Van P."/>
        </authorList>
    </citation>
    <scope>NUCLEOTIDE SEQUENCE</scope>
</reference>
<evidence type="ECO:0000256" key="1">
    <source>
        <dbReference type="PROSITE-ProRule" id="PRU00042"/>
    </source>
</evidence>
<dbReference type="PROSITE" id="PS50157">
    <property type="entry name" value="ZINC_FINGER_C2H2_2"/>
    <property type="match status" value="1"/>
</dbReference>
<accession>A0A7R9FJS8</accession>
<evidence type="ECO:0000313" key="3">
    <source>
        <dbReference type="EMBL" id="CAD7454850.1"/>
    </source>
</evidence>
<dbReference type="Gene3D" id="3.30.160.60">
    <property type="entry name" value="Classic Zinc Finger"/>
    <property type="match status" value="1"/>
</dbReference>
<dbReference type="EMBL" id="OE000734">
    <property type="protein sequence ID" value="CAD7454850.1"/>
    <property type="molecule type" value="Genomic_DNA"/>
</dbReference>
<keyword evidence="1" id="KW-0863">Zinc-finger</keyword>
<dbReference type="InterPro" id="IPR013087">
    <property type="entry name" value="Znf_C2H2_type"/>
</dbReference>
<keyword evidence="1" id="KW-0862">Zinc</keyword>
<name>A0A7R9FJS8_9NEOP</name>
<proteinExistence type="predicted"/>